<dbReference type="Pfam" id="PF12937">
    <property type="entry name" value="F-box-like"/>
    <property type="match status" value="1"/>
</dbReference>
<comment type="caution">
    <text evidence="2">The sequence shown here is derived from an EMBL/GenBank/DDBJ whole genome shotgun (WGS) entry which is preliminary data.</text>
</comment>
<dbReference type="AlphaFoldDB" id="A0A8T0H570"/>
<evidence type="ECO:0000313" key="2">
    <source>
        <dbReference type="EMBL" id="KAG0566433.1"/>
    </source>
</evidence>
<organism evidence="2 3">
    <name type="scientific">Ceratodon purpureus</name>
    <name type="common">Fire moss</name>
    <name type="synonym">Dicranum purpureum</name>
    <dbReference type="NCBI Taxonomy" id="3225"/>
    <lineage>
        <taxon>Eukaryota</taxon>
        <taxon>Viridiplantae</taxon>
        <taxon>Streptophyta</taxon>
        <taxon>Embryophyta</taxon>
        <taxon>Bryophyta</taxon>
        <taxon>Bryophytina</taxon>
        <taxon>Bryopsida</taxon>
        <taxon>Dicranidae</taxon>
        <taxon>Pseudoditrichales</taxon>
        <taxon>Ditrichaceae</taxon>
        <taxon>Ceratodon</taxon>
    </lineage>
</organism>
<name>A0A8T0H570_CERPU</name>
<feature type="domain" description="F-box" evidence="1">
    <location>
        <begin position="30"/>
        <end position="76"/>
    </location>
</feature>
<evidence type="ECO:0000313" key="3">
    <source>
        <dbReference type="Proteomes" id="UP000822688"/>
    </source>
</evidence>
<protein>
    <recommendedName>
        <fullName evidence="1">F-box domain-containing protein</fullName>
    </recommendedName>
</protein>
<proteinExistence type="predicted"/>
<keyword evidence="3" id="KW-1185">Reference proteome</keyword>
<dbReference type="CDD" id="cd09917">
    <property type="entry name" value="F-box_SF"/>
    <property type="match status" value="1"/>
</dbReference>
<accession>A0A8T0H570</accession>
<sequence length="90" mass="10565">MLIERGISKRSESLKASKQIESLSRTNMDPKLWGNLPNELLLKIYESLPIKDFYNLQVVCKEWNEVACKGIIHYNMFGCRFPIFTMPNKR</sequence>
<dbReference type="SUPFAM" id="SSF81383">
    <property type="entry name" value="F-box domain"/>
    <property type="match status" value="1"/>
</dbReference>
<dbReference type="InterPro" id="IPR036047">
    <property type="entry name" value="F-box-like_dom_sf"/>
</dbReference>
<dbReference type="PROSITE" id="PS50181">
    <property type="entry name" value="FBOX"/>
    <property type="match status" value="1"/>
</dbReference>
<dbReference type="SMART" id="SM00256">
    <property type="entry name" value="FBOX"/>
    <property type="match status" value="1"/>
</dbReference>
<gene>
    <name evidence="2" type="ORF">KC19_7G063500</name>
</gene>
<reference evidence="2" key="1">
    <citation type="submission" date="2020-06" db="EMBL/GenBank/DDBJ databases">
        <title>WGS assembly of Ceratodon purpureus strain R40.</title>
        <authorList>
            <person name="Carey S.B."/>
            <person name="Jenkins J."/>
            <person name="Shu S."/>
            <person name="Lovell J.T."/>
            <person name="Sreedasyam A."/>
            <person name="Maumus F."/>
            <person name="Tiley G.P."/>
            <person name="Fernandez-Pozo N."/>
            <person name="Barry K."/>
            <person name="Chen C."/>
            <person name="Wang M."/>
            <person name="Lipzen A."/>
            <person name="Daum C."/>
            <person name="Saski C.A."/>
            <person name="Payton A.C."/>
            <person name="Mcbreen J.C."/>
            <person name="Conrad R.E."/>
            <person name="Kollar L.M."/>
            <person name="Olsson S."/>
            <person name="Huttunen S."/>
            <person name="Landis J.B."/>
            <person name="Wickett N.J."/>
            <person name="Johnson M.G."/>
            <person name="Rensing S.A."/>
            <person name="Grimwood J."/>
            <person name="Schmutz J."/>
            <person name="Mcdaniel S.F."/>
        </authorList>
    </citation>
    <scope>NUCLEOTIDE SEQUENCE</scope>
    <source>
        <strain evidence="2">R40</strain>
    </source>
</reference>
<dbReference type="Gene3D" id="1.20.1280.50">
    <property type="match status" value="1"/>
</dbReference>
<dbReference type="InterPro" id="IPR001810">
    <property type="entry name" value="F-box_dom"/>
</dbReference>
<evidence type="ECO:0000259" key="1">
    <source>
        <dbReference type="PROSITE" id="PS50181"/>
    </source>
</evidence>
<dbReference type="Proteomes" id="UP000822688">
    <property type="component" value="Chromosome 7"/>
</dbReference>
<dbReference type="EMBL" id="CM026428">
    <property type="protein sequence ID" value="KAG0566433.1"/>
    <property type="molecule type" value="Genomic_DNA"/>
</dbReference>